<gene>
    <name evidence="2" type="ORF">AMST5_00856</name>
</gene>
<reference evidence="2" key="1">
    <citation type="submission" date="2023-07" db="EMBL/GenBank/DDBJ databases">
        <authorList>
            <person name="Pelsma A.J. K."/>
        </authorList>
    </citation>
    <scope>NUCLEOTIDE SEQUENCE</scope>
</reference>
<dbReference type="Pfam" id="PF00535">
    <property type="entry name" value="Glycos_transf_2"/>
    <property type="match status" value="1"/>
</dbReference>
<organism evidence="2">
    <name type="scientific">freshwater sediment metagenome</name>
    <dbReference type="NCBI Taxonomy" id="556182"/>
    <lineage>
        <taxon>unclassified sequences</taxon>
        <taxon>metagenomes</taxon>
        <taxon>ecological metagenomes</taxon>
    </lineage>
</organism>
<evidence type="ECO:0000313" key="2">
    <source>
        <dbReference type="EMBL" id="CAJ0855695.1"/>
    </source>
</evidence>
<dbReference type="InterPro" id="IPR050834">
    <property type="entry name" value="Glycosyltransf_2"/>
</dbReference>
<dbReference type="InterPro" id="IPR029044">
    <property type="entry name" value="Nucleotide-diphossugar_trans"/>
</dbReference>
<dbReference type="EMBL" id="OY288114">
    <property type="protein sequence ID" value="CAJ0855695.1"/>
    <property type="molecule type" value="Genomic_DNA"/>
</dbReference>
<feature type="domain" description="Glycosyltransferase 2-like" evidence="1">
    <location>
        <begin position="5"/>
        <end position="135"/>
    </location>
</feature>
<dbReference type="SUPFAM" id="SSF53448">
    <property type="entry name" value="Nucleotide-diphospho-sugar transferases"/>
    <property type="match status" value="1"/>
</dbReference>
<dbReference type="AlphaFoldDB" id="A0AA48LZ12"/>
<proteinExistence type="predicted"/>
<protein>
    <recommendedName>
        <fullName evidence="1">Glycosyltransferase 2-like domain-containing protein</fullName>
    </recommendedName>
</protein>
<dbReference type="PANTHER" id="PTHR43685:SF2">
    <property type="entry name" value="GLYCOSYLTRANSFERASE 2-LIKE DOMAIN-CONTAINING PROTEIN"/>
    <property type="match status" value="1"/>
</dbReference>
<dbReference type="PANTHER" id="PTHR43685">
    <property type="entry name" value="GLYCOSYLTRANSFERASE"/>
    <property type="match status" value="1"/>
</dbReference>
<dbReference type="CDD" id="cd00761">
    <property type="entry name" value="Glyco_tranf_GTA_type"/>
    <property type="match status" value="1"/>
</dbReference>
<sequence length="291" mass="32847">MRVGVVIPVYNRPKLVLEALGSVLNQTKMPDSVIVIDDGSTDNTAASVKEFIEATKSQNTQIFSLARVGAASSRNFGFQQLPHDIETVAFLDSDDIWPKDFLQRCAAALVLSPDAVAVSCDGKYWEVDEDRTYIRDTSALSQNPWHHMIVYGAGIASCTLFRATQVREEGGFPPEFPTGHDNVLFSRLANRGKWLHVPGAPVIFRRNYQASFPDDHHHLHLVYPNYRVHWAYAVEQSYNDSPYFVRADKYTKISLRDRWMEAGRQAISCADQKLALYCFVRALAYTNIIEA</sequence>
<dbReference type="Gene3D" id="3.90.550.10">
    <property type="entry name" value="Spore Coat Polysaccharide Biosynthesis Protein SpsA, Chain A"/>
    <property type="match status" value="1"/>
</dbReference>
<name>A0AA48LZ12_9ZZZZ</name>
<evidence type="ECO:0000259" key="1">
    <source>
        <dbReference type="Pfam" id="PF00535"/>
    </source>
</evidence>
<dbReference type="InterPro" id="IPR001173">
    <property type="entry name" value="Glyco_trans_2-like"/>
</dbReference>
<accession>A0AA48LZ12</accession>